<dbReference type="PROSITE" id="PS51257">
    <property type="entry name" value="PROKAR_LIPOPROTEIN"/>
    <property type="match status" value="1"/>
</dbReference>
<sequence length="112" mass="12887">MRMTLIIPILLFSGCSMHSERHYSSVPALAPTANQWSTTLWVDDIEVRYGYIGNEYFVRLRNQGNDVCKVTRIYSNGEILETYLPPLERTDVEWRTLPTQLSDVSANCQTID</sequence>
<evidence type="ECO:0000313" key="1">
    <source>
        <dbReference type="EMBL" id="RMA79481.1"/>
    </source>
</evidence>
<keyword evidence="2" id="KW-1185">Reference proteome</keyword>
<accession>A0A3M0A2T6</accession>
<comment type="caution">
    <text evidence="1">The sequence shown here is derived from an EMBL/GenBank/DDBJ whole genome shotgun (WGS) entry which is preliminary data.</text>
</comment>
<dbReference type="EMBL" id="REFJ01000004">
    <property type="protein sequence ID" value="RMA79481.1"/>
    <property type="molecule type" value="Genomic_DNA"/>
</dbReference>
<gene>
    <name evidence="1" type="ORF">DFR27_1922</name>
</gene>
<protein>
    <submittedName>
        <fullName evidence="1">Uncharacterized protein</fullName>
    </submittedName>
</protein>
<evidence type="ECO:0000313" key="2">
    <source>
        <dbReference type="Proteomes" id="UP000267187"/>
    </source>
</evidence>
<organism evidence="1 2">
    <name type="scientific">Umboniibacter marinipuniceus</name>
    <dbReference type="NCBI Taxonomy" id="569599"/>
    <lineage>
        <taxon>Bacteria</taxon>
        <taxon>Pseudomonadati</taxon>
        <taxon>Pseudomonadota</taxon>
        <taxon>Gammaproteobacteria</taxon>
        <taxon>Cellvibrionales</taxon>
        <taxon>Cellvibrionaceae</taxon>
        <taxon>Umboniibacter</taxon>
    </lineage>
</organism>
<reference evidence="1 2" key="1">
    <citation type="submission" date="2018-10" db="EMBL/GenBank/DDBJ databases">
        <title>Genomic Encyclopedia of Type Strains, Phase IV (KMG-IV): sequencing the most valuable type-strain genomes for metagenomic binning, comparative biology and taxonomic classification.</title>
        <authorList>
            <person name="Goeker M."/>
        </authorList>
    </citation>
    <scope>NUCLEOTIDE SEQUENCE [LARGE SCALE GENOMIC DNA]</scope>
    <source>
        <strain evidence="1 2">DSM 25080</strain>
    </source>
</reference>
<proteinExistence type="predicted"/>
<name>A0A3M0A2T6_9GAMM</name>
<dbReference type="Proteomes" id="UP000267187">
    <property type="component" value="Unassembled WGS sequence"/>
</dbReference>
<dbReference type="RefSeq" id="WP_147434530.1">
    <property type="nucleotide sequence ID" value="NZ_REFJ01000004.1"/>
</dbReference>
<dbReference type="AlphaFoldDB" id="A0A3M0A2T6"/>